<accession>A0A137PEZ5</accession>
<reference evidence="2 3" key="1">
    <citation type="journal article" date="2015" name="Genome Biol. Evol.">
        <title>Phylogenomic analyses indicate that early fungi evolved digesting cell walls of algal ancestors of land plants.</title>
        <authorList>
            <person name="Chang Y."/>
            <person name="Wang S."/>
            <person name="Sekimoto S."/>
            <person name="Aerts A.L."/>
            <person name="Choi C."/>
            <person name="Clum A."/>
            <person name="LaButti K.M."/>
            <person name="Lindquist E.A."/>
            <person name="Yee Ngan C."/>
            <person name="Ohm R.A."/>
            <person name="Salamov A.A."/>
            <person name="Grigoriev I.V."/>
            <person name="Spatafora J.W."/>
            <person name="Berbee M.L."/>
        </authorList>
    </citation>
    <scope>NUCLEOTIDE SEQUENCE [LARGE SCALE GENOMIC DNA]</scope>
    <source>
        <strain evidence="2 3">NRRL 28638</strain>
    </source>
</reference>
<name>A0A137PEZ5_CONC2</name>
<evidence type="ECO:0000313" key="3">
    <source>
        <dbReference type="Proteomes" id="UP000070444"/>
    </source>
</evidence>
<feature type="region of interest" description="Disordered" evidence="1">
    <location>
        <begin position="59"/>
        <end position="103"/>
    </location>
</feature>
<dbReference type="Proteomes" id="UP000070444">
    <property type="component" value="Unassembled WGS sequence"/>
</dbReference>
<keyword evidence="3" id="KW-1185">Reference proteome</keyword>
<protein>
    <recommendedName>
        <fullName evidence="4">Protein kinase domain-containing protein</fullName>
    </recommendedName>
</protein>
<organism evidence="2 3">
    <name type="scientific">Conidiobolus coronatus (strain ATCC 28846 / CBS 209.66 / NRRL 28638)</name>
    <name type="common">Delacroixia coronata</name>
    <dbReference type="NCBI Taxonomy" id="796925"/>
    <lineage>
        <taxon>Eukaryota</taxon>
        <taxon>Fungi</taxon>
        <taxon>Fungi incertae sedis</taxon>
        <taxon>Zoopagomycota</taxon>
        <taxon>Entomophthoromycotina</taxon>
        <taxon>Entomophthoromycetes</taxon>
        <taxon>Entomophthorales</taxon>
        <taxon>Ancylistaceae</taxon>
        <taxon>Conidiobolus</taxon>
    </lineage>
</organism>
<sequence>MKSFPNFIGPPKDKTYHKFSLRDHFKAGSDDALDLLSQFLKFNPNNRISAQDALYHHYFSSSPRPTDPSKLPKYTDKKSTNGIKRENSGDSGSSPSSKIKKEP</sequence>
<dbReference type="SUPFAM" id="SSF56112">
    <property type="entry name" value="Protein kinase-like (PK-like)"/>
    <property type="match status" value="1"/>
</dbReference>
<dbReference type="OrthoDB" id="1732493at2759"/>
<gene>
    <name evidence="2" type="ORF">CONCODRAFT_3533</name>
</gene>
<evidence type="ECO:0008006" key="4">
    <source>
        <dbReference type="Google" id="ProtNLM"/>
    </source>
</evidence>
<evidence type="ECO:0000313" key="2">
    <source>
        <dbReference type="EMBL" id="KXN73573.1"/>
    </source>
</evidence>
<proteinExistence type="predicted"/>
<dbReference type="EMBL" id="KQ964435">
    <property type="protein sequence ID" value="KXN73573.1"/>
    <property type="molecule type" value="Genomic_DNA"/>
</dbReference>
<dbReference type="STRING" id="796925.A0A137PEZ5"/>
<dbReference type="AlphaFoldDB" id="A0A137PEZ5"/>
<dbReference type="Gene3D" id="1.10.510.10">
    <property type="entry name" value="Transferase(Phosphotransferase) domain 1"/>
    <property type="match status" value="1"/>
</dbReference>
<dbReference type="InterPro" id="IPR011009">
    <property type="entry name" value="Kinase-like_dom_sf"/>
</dbReference>
<evidence type="ECO:0000256" key="1">
    <source>
        <dbReference type="SAM" id="MobiDB-lite"/>
    </source>
</evidence>
<feature type="compositionally biased region" description="Basic and acidic residues" evidence="1">
    <location>
        <begin position="73"/>
        <end position="88"/>
    </location>
</feature>